<dbReference type="OrthoDB" id="270651at2759"/>
<protein>
    <recommendedName>
        <fullName evidence="5">ShKT domain-containing protein</fullName>
    </recommendedName>
</protein>
<evidence type="ECO:0000259" key="5">
    <source>
        <dbReference type="PROSITE" id="PS51670"/>
    </source>
</evidence>
<feature type="region of interest" description="Disordered" evidence="4">
    <location>
        <begin position="213"/>
        <end position="234"/>
    </location>
</feature>
<evidence type="ECO:0000313" key="6">
    <source>
        <dbReference type="EMBL" id="CAD6187743.1"/>
    </source>
</evidence>
<accession>A0A8S1GXY0</accession>
<dbReference type="AlphaFoldDB" id="A0A8S1GXY0"/>
<reference evidence="6" key="1">
    <citation type="submission" date="2020-10" db="EMBL/GenBank/DDBJ databases">
        <authorList>
            <person name="Kikuchi T."/>
        </authorList>
    </citation>
    <scope>NUCLEOTIDE SEQUENCE</scope>
    <source>
        <strain evidence="6">NKZ352</strain>
    </source>
</reference>
<keyword evidence="3" id="KW-1015">Disulfide bond</keyword>
<dbReference type="GO" id="GO:0016435">
    <property type="term" value="F:rRNA (guanine) methyltransferase activity"/>
    <property type="evidence" value="ECO:0007669"/>
    <property type="project" value="TreeGrafter"/>
</dbReference>
<evidence type="ECO:0000256" key="2">
    <source>
        <dbReference type="ARBA" id="ARBA00022679"/>
    </source>
</evidence>
<keyword evidence="1" id="KW-0489">Methyltransferase</keyword>
<dbReference type="SUPFAM" id="SSF75217">
    <property type="entry name" value="alpha/beta knot"/>
    <property type="match status" value="1"/>
</dbReference>
<dbReference type="Gene3D" id="3.40.1280.10">
    <property type="match status" value="1"/>
</dbReference>
<feature type="domain" description="ShKT" evidence="5">
    <location>
        <begin position="233"/>
        <end position="267"/>
    </location>
</feature>
<dbReference type="InterPro" id="IPR029026">
    <property type="entry name" value="tRNA_m1G_MTases_N"/>
</dbReference>
<organism evidence="6 7">
    <name type="scientific">Caenorhabditis auriculariae</name>
    <dbReference type="NCBI Taxonomy" id="2777116"/>
    <lineage>
        <taxon>Eukaryota</taxon>
        <taxon>Metazoa</taxon>
        <taxon>Ecdysozoa</taxon>
        <taxon>Nematoda</taxon>
        <taxon>Chromadorea</taxon>
        <taxon>Rhabditida</taxon>
        <taxon>Rhabditina</taxon>
        <taxon>Rhabditomorpha</taxon>
        <taxon>Rhabditoidea</taxon>
        <taxon>Rhabditidae</taxon>
        <taxon>Peloderinae</taxon>
        <taxon>Caenorhabditis</taxon>
    </lineage>
</organism>
<evidence type="ECO:0000256" key="4">
    <source>
        <dbReference type="SAM" id="MobiDB-lite"/>
    </source>
</evidence>
<comment type="caution">
    <text evidence="6">The sequence shown here is derived from an EMBL/GenBank/DDBJ whole genome shotgun (WGS) entry which is preliminary data.</text>
</comment>
<dbReference type="InterPro" id="IPR001537">
    <property type="entry name" value="SpoU_MeTrfase"/>
</dbReference>
<evidence type="ECO:0000256" key="1">
    <source>
        <dbReference type="ARBA" id="ARBA00022603"/>
    </source>
</evidence>
<evidence type="ECO:0000256" key="3">
    <source>
        <dbReference type="PROSITE-ProRule" id="PRU01005"/>
    </source>
</evidence>
<name>A0A8S1GXY0_9PELO</name>
<dbReference type="GO" id="GO:0005739">
    <property type="term" value="C:mitochondrion"/>
    <property type="evidence" value="ECO:0007669"/>
    <property type="project" value="TreeGrafter"/>
</dbReference>
<dbReference type="Gene3D" id="1.10.10.1940">
    <property type="match status" value="1"/>
</dbReference>
<dbReference type="InterPro" id="IPR047182">
    <property type="entry name" value="MRM1"/>
</dbReference>
<dbReference type="Pfam" id="PF01549">
    <property type="entry name" value="ShK"/>
    <property type="match status" value="4"/>
</dbReference>
<dbReference type="GO" id="GO:0003723">
    <property type="term" value="F:RNA binding"/>
    <property type="evidence" value="ECO:0007669"/>
    <property type="project" value="InterPro"/>
</dbReference>
<sequence>MKPERAQKDENIGRIFDLVEELELDVVDVNHDQLDRLTEFQLHNGVCVDASILPFLEYKSKRLSLFLDRVLDPGNVGAIGRTAFYFGADGISYVKGRGPKKVTPSMSKSSCGALERLPVEQVPSFEHFYQKSKDAGAQIVATCDPAAAQRFGLRCTELKSWRPSSNVALVLGDEGIGIREEILKRCDVVVTIPHVVASEKLSSVTSLNAKSSLCSNGRQPGPGEKSRNQTGKCEDTSSYCRLCKSLCTRRENFQMMKRMCAATCDLCDFESFEEMTSVRRRVEGVANETAQCVFGLPRQQNSTQPNKKCVYPKEKMLNFNSTENPSQLFTKIFKYNSSIPTSTPNNTQNKDLETEKRPAAEKLAEAKVSQNKTSETSVKSLNTSYVVRNDTKLEKLPNGTTVAPSPSPRRKAVPVVGDTNQVLKNVSLKRIQSLPTSTVVYVDAKNTTGSFEYRKIKLEELMATTKDTMPQVVTAEPEALTLSLTKTVIRGKCFDEYVYCREFNSMCSHPTFSDVMSIHCALTCGRCDDVQVEDGGSEGEFNRKSLPTTPTDSDCEDFSNDCRHYVDLCDNEKFSRLLRDYCPKACGFCVSKCRDRHLNLVRFSCLQYAKDGFCLDEMYTKDERRYLCGDTCNMCSE</sequence>
<dbReference type="Gene3D" id="1.10.10.1870">
    <property type="entry name" value="ShTK domain-like"/>
    <property type="match status" value="1"/>
</dbReference>
<keyword evidence="7" id="KW-1185">Reference proteome</keyword>
<feature type="compositionally biased region" description="Basic and acidic residues" evidence="4">
    <location>
        <begin position="224"/>
        <end position="234"/>
    </location>
</feature>
<dbReference type="SMART" id="SM00254">
    <property type="entry name" value="ShKT"/>
    <property type="match status" value="4"/>
</dbReference>
<feature type="domain" description="ShKT" evidence="5">
    <location>
        <begin position="555"/>
        <end position="589"/>
    </location>
</feature>
<dbReference type="PANTHER" id="PTHR46103:SF1">
    <property type="entry name" value="RRNA METHYLTRANSFERASE 1, MITOCHONDRIAL"/>
    <property type="match status" value="1"/>
</dbReference>
<dbReference type="Pfam" id="PF00588">
    <property type="entry name" value="SpoU_methylase"/>
    <property type="match status" value="1"/>
</dbReference>
<comment type="caution">
    <text evidence="3">Lacks conserved residue(s) required for the propagation of feature annotation.</text>
</comment>
<keyword evidence="2" id="KW-0808">Transferase</keyword>
<dbReference type="EMBL" id="CAJGYM010000007">
    <property type="protein sequence ID" value="CAD6187743.1"/>
    <property type="molecule type" value="Genomic_DNA"/>
</dbReference>
<feature type="disulfide bond" evidence="3">
    <location>
        <begin position="233"/>
        <end position="267"/>
    </location>
</feature>
<gene>
    <name evidence="6" type="ORF">CAUJ_LOCUS3662</name>
</gene>
<dbReference type="Proteomes" id="UP000835052">
    <property type="component" value="Unassembled WGS sequence"/>
</dbReference>
<dbReference type="PANTHER" id="PTHR46103">
    <property type="entry name" value="RRNA METHYLTRANSFERASE 1, MITOCHONDRIAL"/>
    <property type="match status" value="1"/>
</dbReference>
<dbReference type="InterPro" id="IPR003582">
    <property type="entry name" value="ShKT_dom"/>
</dbReference>
<dbReference type="PROSITE" id="PS51670">
    <property type="entry name" value="SHKT"/>
    <property type="match status" value="2"/>
</dbReference>
<dbReference type="InterPro" id="IPR029028">
    <property type="entry name" value="Alpha/beta_knot_MTases"/>
</dbReference>
<proteinExistence type="predicted"/>
<feature type="disulfide bond" evidence="3">
    <location>
        <begin position="555"/>
        <end position="589"/>
    </location>
</feature>
<evidence type="ECO:0000313" key="7">
    <source>
        <dbReference type="Proteomes" id="UP000835052"/>
    </source>
</evidence>